<evidence type="ECO:0000256" key="6">
    <source>
        <dbReference type="ARBA" id="ARBA00023136"/>
    </source>
</evidence>
<keyword evidence="9" id="KW-1185">Reference proteome</keyword>
<dbReference type="RefSeq" id="WP_089883305.1">
    <property type="nucleotide sequence ID" value="NZ_FNPF01000008.1"/>
</dbReference>
<evidence type="ECO:0000256" key="1">
    <source>
        <dbReference type="ARBA" id="ARBA00004651"/>
    </source>
</evidence>
<feature type="transmembrane region" description="Helical" evidence="7">
    <location>
        <begin position="29"/>
        <end position="50"/>
    </location>
</feature>
<reference evidence="8 9" key="1">
    <citation type="submission" date="2016-10" db="EMBL/GenBank/DDBJ databases">
        <authorList>
            <person name="de Groot N.N."/>
        </authorList>
    </citation>
    <scope>NUCLEOTIDE SEQUENCE [LARGE SCALE GENOMIC DNA]</scope>
    <source>
        <strain evidence="8 9">DSM 26880</strain>
    </source>
</reference>
<organism evidence="8 9">
    <name type="scientific">Citreimonas salinaria</name>
    <dbReference type="NCBI Taxonomy" id="321339"/>
    <lineage>
        <taxon>Bacteria</taxon>
        <taxon>Pseudomonadati</taxon>
        <taxon>Pseudomonadota</taxon>
        <taxon>Alphaproteobacteria</taxon>
        <taxon>Rhodobacterales</taxon>
        <taxon>Roseobacteraceae</taxon>
        <taxon>Citreimonas</taxon>
    </lineage>
</organism>
<keyword evidence="4 7" id="KW-0812">Transmembrane</keyword>
<evidence type="ECO:0000313" key="9">
    <source>
        <dbReference type="Proteomes" id="UP000199286"/>
    </source>
</evidence>
<dbReference type="EMBL" id="FNPF01000008">
    <property type="protein sequence ID" value="SDY43849.1"/>
    <property type="molecule type" value="Genomic_DNA"/>
</dbReference>
<comment type="similarity">
    <text evidence="2">Belongs to the CPA3 antiporters (TC 2.A.63) subunit C family.</text>
</comment>
<dbReference type="InterPro" id="IPR050601">
    <property type="entry name" value="CPA3_antiporter_subunitC"/>
</dbReference>
<dbReference type="Pfam" id="PF00420">
    <property type="entry name" value="Oxidored_q2"/>
    <property type="match status" value="1"/>
</dbReference>
<dbReference type="OrthoDB" id="9799219at2"/>
<dbReference type="GO" id="GO:0005886">
    <property type="term" value="C:plasma membrane"/>
    <property type="evidence" value="ECO:0007669"/>
    <property type="project" value="UniProtKB-SubCell"/>
</dbReference>
<evidence type="ECO:0000256" key="7">
    <source>
        <dbReference type="SAM" id="Phobius"/>
    </source>
</evidence>
<evidence type="ECO:0000313" key="8">
    <source>
        <dbReference type="EMBL" id="SDY43849.1"/>
    </source>
</evidence>
<gene>
    <name evidence="8" type="ORF">SAMN05444340_10810</name>
</gene>
<dbReference type="AlphaFoldDB" id="A0A1H3JW51"/>
<evidence type="ECO:0000256" key="2">
    <source>
        <dbReference type="ARBA" id="ARBA00010388"/>
    </source>
</evidence>
<accession>A0A1H3JW51</accession>
<protein>
    <submittedName>
        <fullName evidence="8">Multisubunit sodium/proton antiporter, MrpC subunit</fullName>
    </submittedName>
</protein>
<keyword evidence="6 7" id="KW-0472">Membrane</keyword>
<dbReference type="NCBIfam" id="NF009301">
    <property type="entry name" value="PRK12658.1"/>
    <property type="match status" value="1"/>
</dbReference>
<dbReference type="PANTHER" id="PTHR34583:SF2">
    <property type="entry name" value="ANTIPORTER SUBUNIT MNHC2-RELATED"/>
    <property type="match status" value="1"/>
</dbReference>
<dbReference type="InterPro" id="IPR039428">
    <property type="entry name" value="NUOK/Mnh_C1-like"/>
</dbReference>
<dbReference type="Proteomes" id="UP000199286">
    <property type="component" value="Unassembled WGS sequence"/>
</dbReference>
<evidence type="ECO:0000256" key="4">
    <source>
        <dbReference type="ARBA" id="ARBA00022692"/>
    </source>
</evidence>
<dbReference type="Gene3D" id="1.10.287.3510">
    <property type="match status" value="1"/>
</dbReference>
<feature type="transmembrane region" description="Helical" evidence="7">
    <location>
        <begin position="6"/>
        <end position="22"/>
    </location>
</feature>
<keyword evidence="3" id="KW-1003">Cell membrane</keyword>
<evidence type="ECO:0000256" key="3">
    <source>
        <dbReference type="ARBA" id="ARBA00022475"/>
    </source>
</evidence>
<dbReference type="PANTHER" id="PTHR34583">
    <property type="entry name" value="ANTIPORTER SUBUNIT MNHC2-RELATED"/>
    <property type="match status" value="1"/>
</dbReference>
<dbReference type="STRING" id="321339.SAMN05444340_10810"/>
<sequence length="121" mass="12501">MEALLAIAIGVLVAAAVYLMLARNVLRFLFGLVLISNAANLTIFVSGGLVEGAPPLIPEGAYAPAGEVANALPQALVLTAIVIGFGLFAFALVLTLRAYSALGTLFSDDMRVAEPRGDNDV</sequence>
<name>A0A1H3JW51_9RHOB</name>
<keyword evidence="5 7" id="KW-1133">Transmembrane helix</keyword>
<feature type="transmembrane region" description="Helical" evidence="7">
    <location>
        <begin position="75"/>
        <end position="96"/>
    </location>
</feature>
<proteinExistence type="inferred from homology"/>
<comment type="subcellular location">
    <subcellularLocation>
        <location evidence="1">Cell membrane</location>
        <topology evidence="1">Multi-pass membrane protein</topology>
    </subcellularLocation>
</comment>
<evidence type="ECO:0000256" key="5">
    <source>
        <dbReference type="ARBA" id="ARBA00022989"/>
    </source>
</evidence>